<dbReference type="GO" id="GO:0005730">
    <property type="term" value="C:nucleolus"/>
    <property type="evidence" value="ECO:0007669"/>
    <property type="project" value="TreeGrafter"/>
</dbReference>
<dbReference type="Pfam" id="PF04935">
    <property type="entry name" value="SURF6"/>
    <property type="match status" value="1"/>
</dbReference>
<dbReference type="PANTHER" id="PTHR14369">
    <property type="entry name" value="SURFEIT LOCUS PROTEIN 6"/>
    <property type="match status" value="1"/>
</dbReference>
<dbReference type="EMBL" id="HBIM01000835">
    <property type="protein sequence ID" value="CAE0402439.1"/>
    <property type="molecule type" value="Transcribed_RNA"/>
</dbReference>
<reference evidence="8" key="1">
    <citation type="submission" date="2021-01" db="EMBL/GenBank/DDBJ databases">
        <authorList>
            <person name="Corre E."/>
            <person name="Pelletier E."/>
            <person name="Niang G."/>
            <person name="Scheremetjew M."/>
            <person name="Finn R."/>
            <person name="Kale V."/>
            <person name="Holt S."/>
            <person name="Cochrane G."/>
            <person name="Meng A."/>
            <person name="Brown T."/>
            <person name="Cohen L."/>
        </authorList>
    </citation>
    <scope>NUCLEOTIDE SEQUENCE</scope>
    <source>
        <strain evidence="8">CCMP127</strain>
    </source>
</reference>
<feature type="domain" description="Ribosomal RNA-processing protein 14 N-terminal" evidence="7">
    <location>
        <begin position="12"/>
        <end position="77"/>
    </location>
</feature>
<feature type="compositionally biased region" description="Basic and acidic residues" evidence="5">
    <location>
        <begin position="354"/>
        <end position="373"/>
    </location>
</feature>
<evidence type="ECO:0000256" key="4">
    <source>
        <dbReference type="SAM" id="Coils"/>
    </source>
</evidence>
<dbReference type="GO" id="GO:0003677">
    <property type="term" value="F:DNA binding"/>
    <property type="evidence" value="ECO:0007669"/>
    <property type="project" value="TreeGrafter"/>
</dbReference>
<feature type="compositionally biased region" description="Basic and acidic residues" evidence="5">
    <location>
        <begin position="335"/>
        <end position="347"/>
    </location>
</feature>
<comment type="similarity">
    <text evidence="2">Belongs to the SURF6 family.</text>
</comment>
<dbReference type="PANTHER" id="PTHR14369:SF0">
    <property type="entry name" value="SURFEIT LOCUS PROTEIN 6"/>
    <property type="match status" value="1"/>
</dbReference>
<dbReference type="Pfam" id="PF15459">
    <property type="entry name" value="RRP14"/>
    <property type="match status" value="1"/>
</dbReference>
<sequence length="373" mass="42209">MGLSKAQLLEELMENNEFFDMMVDMIPSKLYISPRKLEEEGEVIPNHKYHRNQSKNDTKEARRAAAKAAKRRKLDPEAETTTSKLQKRLEQGTTLLPPPKAVAPKVVTPNPHQSRIDLLREKLHAKIAEKQQQNPRTKDPNQVSKRAARRAEKERRREEAKKRKSSSTAESSNANNTRFASGVDSEATRAADLAQVDFGRLAGLNGSSLQKNYEQSNKALQNLSKSKNLHKMLADAEAKRAKLEELKQGDEEAVAKAQKLLWSDTFKEADGQRIKDDPSKLKKVLKRKAAKKVKSQKAWQSRTAQVDKKAQDRQKIRQHNLQARKQGGAAGANLSKKEIRKDEDPGRRLSRAGFEGRKREFLNGDKKTKGKDQ</sequence>
<dbReference type="GO" id="GO:0042273">
    <property type="term" value="P:ribosomal large subunit biogenesis"/>
    <property type="evidence" value="ECO:0007669"/>
    <property type="project" value="TreeGrafter"/>
</dbReference>
<dbReference type="GO" id="GO:0042274">
    <property type="term" value="P:ribosomal small subunit biogenesis"/>
    <property type="evidence" value="ECO:0007669"/>
    <property type="project" value="TreeGrafter"/>
</dbReference>
<evidence type="ECO:0000259" key="7">
    <source>
        <dbReference type="Pfam" id="PF15459"/>
    </source>
</evidence>
<dbReference type="InterPro" id="IPR007019">
    <property type="entry name" value="SURF6"/>
</dbReference>
<keyword evidence="4" id="KW-0175">Coiled coil</keyword>
<name>A0A7S3KW68_9STRA</name>
<dbReference type="GO" id="GO:0003723">
    <property type="term" value="F:RNA binding"/>
    <property type="evidence" value="ECO:0007669"/>
    <property type="project" value="TreeGrafter"/>
</dbReference>
<feature type="compositionally biased region" description="Polar residues" evidence="5">
    <location>
        <begin position="130"/>
        <end position="143"/>
    </location>
</feature>
<feature type="compositionally biased region" description="Basic residues" evidence="5">
    <location>
        <begin position="64"/>
        <end position="73"/>
    </location>
</feature>
<comment type="subcellular location">
    <subcellularLocation>
        <location evidence="1">Nucleus</location>
    </subcellularLocation>
</comment>
<protein>
    <recommendedName>
        <fullName evidence="9">Ribosomal RNA-processing protein 14/surfeit locus protein 6 C-terminal domain-containing protein</fullName>
    </recommendedName>
</protein>
<dbReference type="AlphaFoldDB" id="A0A7S3KW68"/>
<accession>A0A7S3KW68</accession>
<evidence type="ECO:0000256" key="2">
    <source>
        <dbReference type="ARBA" id="ARBA00005904"/>
    </source>
</evidence>
<feature type="compositionally biased region" description="Basic and acidic residues" evidence="5">
    <location>
        <begin position="149"/>
        <end position="161"/>
    </location>
</feature>
<feature type="coiled-coil region" evidence="4">
    <location>
        <begin position="226"/>
        <end position="260"/>
    </location>
</feature>
<evidence type="ECO:0000259" key="6">
    <source>
        <dbReference type="Pfam" id="PF04935"/>
    </source>
</evidence>
<proteinExistence type="inferred from homology"/>
<keyword evidence="3" id="KW-0539">Nucleus</keyword>
<evidence type="ECO:0000313" key="8">
    <source>
        <dbReference type="EMBL" id="CAE0402439.1"/>
    </source>
</evidence>
<feature type="region of interest" description="Disordered" evidence="5">
    <location>
        <begin position="128"/>
        <end position="186"/>
    </location>
</feature>
<evidence type="ECO:0000256" key="5">
    <source>
        <dbReference type="SAM" id="MobiDB-lite"/>
    </source>
</evidence>
<feature type="compositionally biased region" description="Basic and acidic residues" evidence="5">
    <location>
        <begin position="271"/>
        <end position="280"/>
    </location>
</feature>
<organism evidence="8">
    <name type="scientific">Amphora coffeiformis</name>
    <dbReference type="NCBI Taxonomy" id="265554"/>
    <lineage>
        <taxon>Eukaryota</taxon>
        <taxon>Sar</taxon>
        <taxon>Stramenopiles</taxon>
        <taxon>Ochrophyta</taxon>
        <taxon>Bacillariophyta</taxon>
        <taxon>Bacillariophyceae</taxon>
        <taxon>Bacillariophycidae</taxon>
        <taxon>Thalassiophysales</taxon>
        <taxon>Catenulaceae</taxon>
        <taxon>Amphora</taxon>
    </lineage>
</organism>
<feature type="compositionally biased region" description="Basic and acidic residues" evidence="5">
    <location>
        <begin position="54"/>
        <end position="63"/>
    </location>
</feature>
<feature type="region of interest" description="Disordered" evidence="5">
    <location>
        <begin position="271"/>
        <end position="373"/>
    </location>
</feature>
<feature type="compositionally biased region" description="Low complexity" evidence="5">
    <location>
        <begin position="166"/>
        <end position="178"/>
    </location>
</feature>
<feature type="compositionally biased region" description="Basic and acidic residues" evidence="5">
    <location>
        <begin position="305"/>
        <end position="315"/>
    </location>
</feature>
<dbReference type="InterPro" id="IPR029190">
    <property type="entry name" value="Rrp14/SURF6_C"/>
</dbReference>
<gene>
    <name evidence="8" type="ORF">ACOF00016_LOCUS726</name>
</gene>
<evidence type="ECO:0000256" key="1">
    <source>
        <dbReference type="ARBA" id="ARBA00004123"/>
    </source>
</evidence>
<feature type="domain" description="Ribosomal RNA-processing protein 14/surfeit locus protein 6 C-terminal" evidence="6">
    <location>
        <begin position="145"/>
        <end position="326"/>
    </location>
</feature>
<evidence type="ECO:0008006" key="9">
    <source>
        <dbReference type="Google" id="ProtNLM"/>
    </source>
</evidence>
<dbReference type="InterPro" id="IPR029188">
    <property type="entry name" value="Rrp14_N"/>
</dbReference>
<feature type="compositionally biased region" description="Basic residues" evidence="5">
    <location>
        <begin position="281"/>
        <end position="295"/>
    </location>
</feature>
<evidence type="ECO:0000256" key="3">
    <source>
        <dbReference type="ARBA" id="ARBA00023242"/>
    </source>
</evidence>
<feature type="region of interest" description="Disordered" evidence="5">
    <location>
        <begin position="49"/>
        <end position="111"/>
    </location>
</feature>